<evidence type="ECO:0000256" key="6">
    <source>
        <dbReference type="ARBA" id="ARBA00023136"/>
    </source>
</evidence>
<sequence>MCRSLRYIVSHSLHAAMTRLQELNREVGARSSLRCLGFLSNLILLVAICLGLYVRWEKTAEAVILVVFILGLLVLGIASILCYYFTMETASASLLHLWFGFLLGLLCFLSSPSLASDVKEQATGYLLLASVLLRGLWALAVRICGCVKFRPALLTSAEFLELVGFSVASTTLLLRQSLSIILLAVALAALIANLRMKSFFAIPNLACFVGVACLLFGSLDVSSNALGLACYLGRLICEPLLDMYFSGLSVTERWLPFLMRGRLWRRLSLLPLTLVEFAFLVLSAFKLGQLEQWYLVIPAWIASSVFWLVCHVVFVVTLWGFHTKLNDCQRVFSTQRCESRSLDRVMASRGMRHFCLISTRLLFFSLLSTAILGAVSWQSNHGTFMSVFLIVLALESLTYSLFHEMGNCLGGTCVGYALVIPTSSCSIDGQPTLLPPDLVQELNLRTTGMLNNIQRFFSHHMIETYGCDYSAGGVSVETLQAKLRGLLEQRTADGPRHDTYIIYYSGHTLRSGDWALTGGDTLRLEQLLEWWKEKNAGFCSRLIVVLDSENAEPWVREVRKVEELHVAVQGAELVHFRDVEGSSAPQLGDFTAEWVEYNCNPNSDIRWSERGRGVAAIYGVSKCWSDYTLHLPTGSDVAKHWKAHFPQATYPLVHLANWCGGLNLLWLCGSCLRCFRRLKLSWFPPAVLDTGQGFKLVRS</sequence>
<dbReference type="EMBL" id="JARO02001821">
    <property type="protein sequence ID" value="KPP74331.1"/>
    <property type="molecule type" value="Genomic_DNA"/>
</dbReference>
<comment type="similarity">
    <text evidence="2">Belongs to the TMEM168 family.</text>
</comment>
<evidence type="ECO:0000256" key="7">
    <source>
        <dbReference type="ARBA" id="ARBA00023180"/>
    </source>
</evidence>
<feature type="transmembrane region" description="Helical" evidence="9">
    <location>
        <begin position="97"/>
        <end position="116"/>
    </location>
</feature>
<evidence type="ECO:0000256" key="5">
    <source>
        <dbReference type="ARBA" id="ARBA00022989"/>
    </source>
</evidence>
<evidence type="ECO:0000313" key="11">
    <source>
        <dbReference type="Proteomes" id="UP000034805"/>
    </source>
</evidence>
<feature type="transmembrane region" description="Helical" evidence="9">
    <location>
        <begin position="62"/>
        <end position="85"/>
    </location>
</feature>
<keyword evidence="5 9" id="KW-1133">Transmembrane helix</keyword>
<comment type="caution">
    <text evidence="10">The sequence shown here is derived from an EMBL/GenBank/DDBJ whole genome shotgun (WGS) entry which is preliminary data.</text>
</comment>
<name>A0A0P7UWC2_SCLFO</name>
<dbReference type="InterPro" id="IPR029713">
    <property type="entry name" value="TMEM168"/>
</dbReference>
<dbReference type="CDD" id="cd21494">
    <property type="entry name" value="TMEM168"/>
    <property type="match status" value="1"/>
</dbReference>
<evidence type="ECO:0000256" key="1">
    <source>
        <dbReference type="ARBA" id="ARBA00004232"/>
    </source>
</evidence>
<dbReference type="Proteomes" id="UP000034805">
    <property type="component" value="Unassembled WGS sequence"/>
</dbReference>
<comment type="subcellular location">
    <subcellularLocation>
        <location evidence="1">Nucleus membrane</location>
        <topology evidence="1">Multi-pass membrane protein</topology>
    </subcellularLocation>
</comment>
<feature type="transmembrane region" description="Helical" evidence="9">
    <location>
        <begin position="35"/>
        <end position="56"/>
    </location>
</feature>
<protein>
    <recommendedName>
        <fullName evidence="3">Transmembrane protein 168</fullName>
    </recommendedName>
</protein>
<evidence type="ECO:0000256" key="3">
    <source>
        <dbReference type="ARBA" id="ARBA00014572"/>
    </source>
</evidence>
<gene>
    <name evidence="10" type="ORF">Z043_106515</name>
</gene>
<evidence type="ECO:0000256" key="4">
    <source>
        <dbReference type="ARBA" id="ARBA00022692"/>
    </source>
</evidence>
<organism evidence="10 11">
    <name type="scientific">Scleropages formosus</name>
    <name type="common">Asian bonytongue</name>
    <name type="synonym">Osteoglossum formosum</name>
    <dbReference type="NCBI Taxonomy" id="113540"/>
    <lineage>
        <taxon>Eukaryota</taxon>
        <taxon>Metazoa</taxon>
        <taxon>Chordata</taxon>
        <taxon>Craniata</taxon>
        <taxon>Vertebrata</taxon>
        <taxon>Euteleostomi</taxon>
        <taxon>Actinopterygii</taxon>
        <taxon>Neopterygii</taxon>
        <taxon>Teleostei</taxon>
        <taxon>Osteoglossocephala</taxon>
        <taxon>Osteoglossomorpha</taxon>
        <taxon>Osteoglossiformes</taxon>
        <taxon>Osteoglossidae</taxon>
        <taxon>Scleropages</taxon>
    </lineage>
</organism>
<accession>A0A0P7UWC2</accession>
<evidence type="ECO:0000256" key="9">
    <source>
        <dbReference type="SAM" id="Phobius"/>
    </source>
</evidence>
<keyword evidence="6 9" id="KW-0472">Membrane</keyword>
<feature type="transmembrane region" description="Helical" evidence="9">
    <location>
        <begin position="297"/>
        <end position="321"/>
    </location>
</feature>
<proteinExistence type="inferred from homology"/>
<feature type="transmembrane region" description="Helical" evidence="9">
    <location>
        <begin position="267"/>
        <end position="285"/>
    </location>
</feature>
<keyword evidence="8" id="KW-0539">Nucleus</keyword>
<evidence type="ECO:0000313" key="10">
    <source>
        <dbReference type="EMBL" id="KPP74331.1"/>
    </source>
</evidence>
<keyword evidence="7" id="KW-0325">Glycoprotein</keyword>
<keyword evidence="4 9" id="KW-0812">Transmembrane</keyword>
<feature type="transmembrane region" description="Helical" evidence="9">
    <location>
        <begin position="174"/>
        <end position="192"/>
    </location>
</feature>
<dbReference type="PANTHER" id="PTHR14437:SF2">
    <property type="entry name" value="TRANSMEMBRANE PROTEIN 168"/>
    <property type="match status" value="1"/>
</dbReference>
<reference evidence="10 11" key="1">
    <citation type="submission" date="2015-08" db="EMBL/GenBank/DDBJ databases">
        <title>The genome of the Asian arowana (Scleropages formosus).</title>
        <authorList>
            <person name="Tan M.H."/>
            <person name="Gan H.M."/>
            <person name="Croft L.J."/>
            <person name="Austin C.M."/>
        </authorList>
    </citation>
    <scope>NUCLEOTIDE SEQUENCE [LARGE SCALE GENOMIC DNA]</scope>
    <source>
        <strain evidence="10">Aro1</strain>
    </source>
</reference>
<feature type="transmembrane region" description="Helical" evidence="9">
    <location>
        <begin position="225"/>
        <end position="246"/>
    </location>
</feature>
<dbReference type="PANTHER" id="PTHR14437">
    <property type="entry name" value="TRANSMEMBRANE PROTEIN 168"/>
    <property type="match status" value="1"/>
</dbReference>
<feature type="transmembrane region" description="Helical" evidence="9">
    <location>
        <begin position="199"/>
        <end position="219"/>
    </location>
</feature>
<dbReference type="AlphaFoldDB" id="A0A0P7UWC2"/>
<dbReference type="GO" id="GO:0031965">
    <property type="term" value="C:nuclear membrane"/>
    <property type="evidence" value="ECO:0007669"/>
    <property type="project" value="UniProtKB-SubCell"/>
</dbReference>
<feature type="transmembrane region" description="Helical" evidence="9">
    <location>
        <begin position="354"/>
        <end position="377"/>
    </location>
</feature>
<evidence type="ECO:0000256" key="8">
    <source>
        <dbReference type="ARBA" id="ARBA00023242"/>
    </source>
</evidence>
<evidence type="ECO:0000256" key="2">
    <source>
        <dbReference type="ARBA" id="ARBA00007329"/>
    </source>
</evidence>